<feature type="transmembrane region" description="Helical" evidence="7">
    <location>
        <begin position="119"/>
        <end position="136"/>
    </location>
</feature>
<keyword evidence="6 7" id="KW-0472">Membrane</keyword>
<dbReference type="PRINTS" id="PR01837">
    <property type="entry name" value="MGTCSAPBPROT"/>
</dbReference>
<name>A0A1M7C7A8_9BACT</name>
<evidence type="ECO:0000313" key="10">
    <source>
        <dbReference type="Proteomes" id="UP000184420"/>
    </source>
</evidence>
<dbReference type="AlphaFoldDB" id="A0A1M7C7A8"/>
<comment type="subcellular location">
    <subcellularLocation>
        <location evidence="1">Cell membrane</location>
        <topology evidence="1">Multi-pass membrane protein</topology>
    </subcellularLocation>
</comment>
<gene>
    <name evidence="9" type="ORF">SAMN05444266_104210</name>
</gene>
<feature type="domain" description="MgtC/SapB/SrpB/YhiD N-terminal" evidence="8">
    <location>
        <begin position="11"/>
        <end position="141"/>
    </location>
</feature>
<dbReference type="Pfam" id="PF02308">
    <property type="entry name" value="MgtC"/>
    <property type="match status" value="1"/>
</dbReference>
<evidence type="ECO:0000256" key="1">
    <source>
        <dbReference type="ARBA" id="ARBA00004651"/>
    </source>
</evidence>
<evidence type="ECO:0000256" key="3">
    <source>
        <dbReference type="ARBA" id="ARBA00022475"/>
    </source>
</evidence>
<proteinExistence type="inferred from homology"/>
<accession>A0A1M7C7A8</accession>
<evidence type="ECO:0000256" key="7">
    <source>
        <dbReference type="SAM" id="Phobius"/>
    </source>
</evidence>
<keyword evidence="4 7" id="KW-0812">Transmembrane</keyword>
<dbReference type="Proteomes" id="UP000184420">
    <property type="component" value="Unassembled WGS sequence"/>
</dbReference>
<dbReference type="InterPro" id="IPR003416">
    <property type="entry name" value="MgtC/SapB/SrpB/YhiD_fam"/>
</dbReference>
<dbReference type="OrthoDB" id="9811198at2"/>
<keyword evidence="10" id="KW-1185">Reference proteome</keyword>
<keyword evidence="5 7" id="KW-1133">Transmembrane helix</keyword>
<dbReference type="STRING" id="1419482.SAMN05444266_104210"/>
<organism evidence="9 10">
    <name type="scientific">Chitinophaga jiangningensis</name>
    <dbReference type="NCBI Taxonomy" id="1419482"/>
    <lineage>
        <taxon>Bacteria</taxon>
        <taxon>Pseudomonadati</taxon>
        <taxon>Bacteroidota</taxon>
        <taxon>Chitinophagia</taxon>
        <taxon>Chitinophagales</taxon>
        <taxon>Chitinophagaceae</taxon>
        <taxon>Chitinophaga</taxon>
    </lineage>
</organism>
<evidence type="ECO:0000256" key="4">
    <source>
        <dbReference type="ARBA" id="ARBA00022692"/>
    </source>
</evidence>
<protein>
    <submittedName>
        <fullName evidence="9">Putative Mg2+ transporter-C (MgtC) family protein</fullName>
    </submittedName>
</protein>
<dbReference type="EMBL" id="FRBL01000004">
    <property type="protein sequence ID" value="SHL62749.1"/>
    <property type="molecule type" value="Genomic_DNA"/>
</dbReference>
<dbReference type="PANTHER" id="PTHR33778">
    <property type="entry name" value="PROTEIN MGTC"/>
    <property type="match status" value="1"/>
</dbReference>
<evidence type="ECO:0000313" key="9">
    <source>
        <dbReference type="EMBL" id="SHL62749.1"/>
    </source>
</evidence>
<evidence type="ECO:0000259" key="8">
    <source>
        <dbReference type="Pfam" id="PF02308"/>
    </source>
</evidence>
<dbReference type="InterPro" id="IPR049177">
    <property type="entry name" value="MgtC_SapB_SrpB_YhiD_N"/>
</dbReference>
<reference evidence="9 10" key="1">
    <citation type="submission" date="2016-11" db="EMBL/GenBank/DDBJ databases">
        <authorList>
            <person name="Jaros S."/>
            <person name="Januszkiewicz K."/>
            <person name="Wedrychowicz H."/>
        </authorList>
    </citation>
    <scope>NUCLEOTIDE SEQUENCE [LARGE SCALE GENOMIC DNA]</scope>
    <source>
        <strain evidence="9 10">DSM 27406</strain>
    </source>
</reference>
<evidence type="ECO:0000256" key="5">
    <source>
        <dbReference type="ARBA" id="ARBA00022989"/>
    </source>
</evidence>
<keyword evidence="3" id="KW-1003">Cell membrane</keyword>
<evidence type="ECO:0000256" key="2">
    <source>
        <dbReference type="ARBA" id="ARBA00009298"/>
    </source>
</evidence>
<feature type="transmembrane region" description="Helical" evidence="7">
    <location>
        <begin position="36"/>
        <end position="59"/>
    </location>
</feature>
<dbReference type="GO" id="GO:0005886">
    <property type="term" value="C:plasma membrane"/>
    <property type="evidence" value="ECO:0007669"/>
    <property type="project" value="UniProtKB-SubCell"/>
</dbReference>
<evidence type="ECO:0000256" key="6">
    <source>
        <dbReference type="ARBA" id="ARBA00023136"/>
    </source>
</evidence>
<comment type="similarity">
    <text evidence="2">Belongs to the MgtC/SapB family.</text>
</comment>
<dbReference type="PANTHER" id="PTHR33778:SF1">
    <property type="entry name" value="MAGNESIUM TRANSPORTER YHID-RELATED"/>
    <property type="match status" value="1"/>
</dbReference>
<feature type="transmembrane region" description="Helical" evidence="7">
    <location>
        <begin position="71"/>
        <end position="90"/>
    </location>
</feature>
<sequence length="223" mass="24571">MLTWQEIAIRLSMAALFGALIGLERERKDWTAGMRTHMMVSVGSCLIMMVSAFGFSDVLGTEHVVLDPSRVAAQVISGIGFIGAGTILFMKQGTIRGLTTAAGLWTVAAIGLATGGGMYFAAGATTLVAIIILWALQPLEKRVSQRFRQNSLRLVTTSSIIANNVLQRVTTMKELSLSGFFMEKEDDYYTLQLKFDKITNESMLQLVQLLQQEKDIKEIGWNK</sequence>